<proteinExistence type="predicted"/>
<accession>A0ABU9BH33</accession>
<feature type="transmembrane region" description="Helical" evidence="1">
    <location>
        <begin position="208"/>
        <end position="227"/>
    </location>
</feature>
<gene>
    <name evidence="3" type="ORF">AACH11_23970</name>
</gene>
<dbReference type="EMBL" id="JBBUTF010000037">
    <property type="protein sequence ID" value="MEK8029026.1"/>
    <property type="molecule type" value="Genomic_DNA"/>
</dbReference>
<evidence type="ECO:0000256" key="1">
    <source>
        <dbReference type="SAM" id="Phobius"/>
    </source>
</evidence>
<dbReference type="Proteomes" id="UP001368500">
    <property type="component" value="Unassembled WGS sequence"/>
</dbReference>
<feature type="transmembrane region" description="Helical" evidence="1">
    <location>
        <begin position="311"/>
        <end position="332"/>
    </location>
</feature>
<keyword evidence="4" id="KW-1185">Reference proteome</keyword>
<name>A0ABU9BH33_9BURK</name>
<feature type="transmembrane region" description="Helical" evidence="1">
    <location>
        <begin position="79"/>
        <end position="97"/>
    </location>
</feature>
<keyword evidence="3" id="KW-0808">Transferase</keyword>
<feature type="transmembrane region" description="Helical" evidence="1">
    <location>
        <begin position="146"/>
        <end position="162"/>
    </location>
</feature>
<dbReference type="InterPro" id="IPR050879">
    <property type="entry name" value="Acyltransferase_3"/>
</dbReference>
<comment type="caution">
    <text evidence="3">The sequence shown here is derived from an EMBL/GenBank/DDBJ whole genome shotgun (WGS) entry which is preliminary data.</text>
</comment>
<keyword evidence="1" id="KW-0472">Membrane</keyword>
<feature type="transmembrane region" description="Helical" evidence="1">
    <location>
        <begin position="41"/>
        <end position="58"/>
    </location>
</feature>
<dbReference type="Pfam" id="PF01757">
    <property type="entry name" value="Acyl_transf_3"/>
    <property type="match status" value="1"/>
</dbReference>
<dbReference type="RefSeq" id="WP_341376815.1">
    <property type="nucleotide sequence ID" value="NZ_JBBUTF010000037.1"/>
</dbReference>
<evidence type="ECO:0000313" key="3">
    <source>
        <dbReference type="EMBL" id="MEK8029026.1"/>
    </source>
</evidence>
<feature type="domain" description="Acyltransferase 3" evidence="2">
    <location>
        <begin position="7"/>
        <end position="329"/>
    </location>
</feature>
<dbReference type="InterPro" id="IPR002656">
    <property type="entry name" value="Acyl_transf_3_dom"/>
</dbReference>
<evidence type="ECO:0000259" key="2">
    <source>
        <dbReference type="Pfam" id="PF01757"/>
    </source>
</evidence>
<organism evidence="3 4">
    <name type="scientific">Pseudaquabacterium rugosum</name>
    <dbReference type="NCBI Taxonomy" id="2984194"/>
    <lineage>
        <taxon>Bacteria</taxon>
        <taxon>Pseudomonadati</taxon>
        <taxon>Pseudomonadota</taxon>
        <taxon>Betaproteobacteria</taxon>
        <taxon>Burkholderiales</taxon>
        <taxon>Sphaerotilaceae</taxon>
        <taxon>Pseudaquabacterium</taxon>
    </lineage>
</organism>
<feature type="transmembrane region" description="Helical" evidence="1">
    <location>
        <begin position="281"/>
        <end position="305"/>
    </location>
</feature>
<keyword evidence="1" id="KW-0812">Transmembrane</keyword>
<protein>
    <submittedName>
        <fullName evidence="3">Acyltransferase</fullName>
        <ecNumber evidence="3">2.3.-.-</ecNumber>
    </submittedName>
</protein>
<feature type="transmembrane region" description="Helical" evidence="1">
    <location>
        <begin position="12"/>
        <end position="35"/>
    </location>
</feature>
<sequence length="361" mass="38820">MAPGLSVYLDAVRLLAACVVVVHHAFGAGITGGFLWQVGQYGPTAVMVFFVLSGYVIQHVIATREHRLSDYAVARLARLYSVVVPALALGALAQWVGDAVLPAASAVPWERAQPDALWRWLMSLVMLQDVWQLGMSPPNNGSFWSLSYEFSYYVLFAVLVYLRGGRRWGVGVLVALVAGPAVLALAPVWLAGVWVCRRHQDPVWRLPAPLALLLAVGGGLLLLASPWHRDALAVDLPGISASLASDLLDGAAFGLHLLGLHQVMGRAGGWLAALQRPVARAATLTFPLYLMHLPVLRCVAGLSPWADTPGAPAHIALVYGLTLAVVVAVGVPAERSRAWWRRCFQRWLAPIGRRTAAAPPT</sequence>
<keyword evidence="3" id="KW-0012">Acyltransferase</keyword>
<keyword evidence="1" id="KW-1133">Transmembrane helix</keyword>
<feature type="transmembrane region" description="Helical" evidence="1">
    <location>
        <begin position="168"/>
        <end position="196"/>
    </location>
</feature>
<dbReference type="GO" id="GO:0016746">
    <property type="term" value="F:acyltransferase activity"/>
    <property type="evidence" value="ECO:0007669"/>
    <property type="project" value="UniProtKB-KW"/>
</dbReference>
<dbReference type="PANTHER" id="PTHR23028">
    <property type="entry name" value="ACETYLTRANSFERASE"/>
    <property type="match status" value="1"/>
</dbReference>
<evidence type="ECO:0000313" key="4">
    <source>
        <dbReference type="Proteomes" id="UP001368500"/>
    </source>
</evidence>
<dbReference type="EC" id="2.3.-.-" evidence="3"/>
<reference evidence="3 4" key="1">
    <citation type="submission" date="2024-04" db="EMBL/GenBank/DDBJ databases">
        <title>Novel species of the genus Ideonella isolated from streams.</title>
        <authorList>
            <person name="Lu H."/>
        </authorList>
    </citation>
    <scope>NUCLEOTIDE SEQUENCE [LARGE SCALE GENOMIC DNA]</scope>
    <source>
        <strain evidence="3 4">BYS139W</strain>
    </source>
</reference>